<keyword evidence="3" id="KW-1185">Reference proteome</keyword>
<dbReference type="InParanoid" id="D2VE19"/>
<dbReference type="AlphaFoldDB" id="D2VE19"/>
<dbReference type="GeneID" id="8849302"/>
<organism evidence="3">
    <name type="scientific">Naegleria gruberi</name>
    <name type="common">Amoeba</name>
    <dbReference type="NCBI Taxonomy" id="5762"/>
    <lineage>
        <taxon>Eukaryota</taxon>
        <taxon>Discoba</taxon>
        <taxon>Heterolobosea</taxon>
        <taxon>Tetramitia</taxon>
        <taxon>Eutetramitia</taxon>
        <taxon>Vahlkampfiidae</taxon>
        <taxon>Naegleria</taxon>
    </lineage>
</organism>
<evidence type="ECO:0000313" key="3">
    <source>
        <dbReference type="Proteomes" id="UP000006671"/>
    </source>
</evidence>
<keyword evidence="1" id="KW-0472">Membrane</keyword>
<dbReference type="RefSeq" id="XP_002677838.1">
    <property type="nucleotide sequence ID" value="XM_002677792.1"/>
</dbReference>
<dbReference type="Proteomes" id="UP000006671">
    <property type="component" value="Unassembled WGS sequence"/>
</dbReference>
<evidence type="ECO:0000313" key="2">
    <source>
        <dbReference type="EMBL" id="EFC45094.1"/>
    </source>
</evidence>
<feature type="transmembrane region" description="Helical" evidence="1">
    <location>
        <begin position="95"/>
        <end position="115"/>
    </location>
</feature>
<dbReference type="EMBL" id="GG738865">
    <property type="protein sequence ID" value="EFC45094.1"/>
    <property type="molecule type" value="Genomic_DNA"/>
</dbReference>
<name>D2VE19_NAEGR</name>
<feature type="transmembrane region" description="Helical" evidence="1">
    <location>
        <begin position="121"/>
        <end position="139"/>
    </location>
</feature>
<dbReference type="VEuPathDB" id="AmoebaDB:NAEGRDRAFT_67119"/>
<keyword evidence="1" id="KW-1133">Transmembrane helix</keyword>
<evidence type="ECO:0000256" key="1">
    <source>
        <dbReference type="SAM" id="Phobius"/>
    </source>
</evidence>
<feature type="transmembrane region" description="Helical" evidence="1">
    <location>
        <begin position="63"/>
        <end position="83"/>
    </location>
</feature>
<sequence length="394" mass="45816">MLRSLLKAVPKRNPKLSAPIFLQNLNVKRFRSFKVVVESLSEQEQEPLTKKPTDTWKWKSLSSWHWCIALLLLIAPLLTLDSYEFQDRKYLDIEFSFKYLVYALGVFFIYTFAAMNQRTRSLLIGGGAISTLGALVSALDKSKIETRLSSQANFERLAGNEKYNKFQVYNSMVIMDRLNYERHALESIKEDVYQVVEKYRDNLLMLPERFEFETFSVELLLSANYRERAIFKEYYSHLELAEDKDHSLSSFLNVYFTGSQRKVLNVGIKNFIQEKDEKKLYTKDTKITLWYSPISESDPVPKCVLRSNRAGHQNTKRYSNNENCQKVLTLLNKLDPNDEIFLESILLNNSEELERVNNGNWFDSISSNLEGGADKSLNDILKEKVTEYLCGDDN</sequence>
<reference evidence="2 3" key="1">
    <citation type="journal article" date="2010" name="Cell">
        <title>The genome of Naegleria gruberi illuminates early eukaryotic versatility.</title>
        <authorList>
            <person name="Fritz-Laylin L.K."/>
            <person name="Prochnik S.E."/>
            <person name="Ginger M.L."/>
            <person name="Dacks J.B."/>
            <person name="Carpenter M.L."/>
            <person name="Field M.C."/>
            <person name="Kuo A."/>
            <person name="Paredez A."/>
            <person name="Chapman J."/>
            <person name="Pham J."/>
            <person name="Shu S."/>
            <person name="Neupane R."/>
            <person name="Cipriano M."/>
            <person name="Mancuso J."/>
            <person name="Tu H."/>
            <person name="Salamov A."/>
            <person name="Lindquist E."/>
            <person name="Shapiro H."/>
            <person name="Lucas S."/>
            <person name="Grigoriev I.V."/>
            <person name="Cande W.Z."/>
            <person name="Fulton C."/>
            <person name="Rokhsar D.S."/>
            <person name="Dawson S.C."/>
        </authorList>
    </citation>
    <scope>NUCLEOTIDE SEQUENCE [LARGE SCALE GENOMIC DNA]</scope>
    <source>
        <strain evidence="2 3">NEG-M</strain>
    </source>
</reference>
<keyword evidence="1" id="KW-0812">Transmembrane</keyword>
<protein>
    <submittedName>
        <fullName evidence="2">Predicted protein</fullName>
    </submittedName>
</protein>
<dbReference type="KEGG" id="ngr:NAEGRDRAFT_67119"/>
<accession>D2VE19</accession>
<proteinExistence type="predicted"/>
<gene>
    <name evidence="2" type="ORF">NAEGRDRAFT_67119</name>
</gene>